<comment type="similarity">
    <text evidence="1">Belongs to the peptidase C40 family.</text>
</comment>
<accession>A0A974PW63</accession>
<dbReference type="SUPFAM" id="SSF54001">
    <property type="entry name" value="Cysteine proteinases"/>
    <property type="match status" value="1"/>
</dbReference>
<gene>
    <name evidence="6" type="ORF">IWH25_10960</name>
</gene>
<feature type="domain" description="NlpC/P60" evidence="5">
    <location>
        <begin position="81"/>
        <end position="205"/>
    </location>
</feature>
<dbReference type="InterPro" id="IPR006311">
    <property type="entry name" value="TAT_signal"/>
</dbReference>
<evidence type="ECO:0000313" key="6">
    <source>
        <dbReference type="EMBL" id="QRJ62314.1"/>
    </source>
</evidence>
<evidence type="ECO:0000256" key="4">
    <source>
        <dbReference type="ARBA" id="ARBA00022807"/>
    </source>
</evidence>
<reference evidence="6" key="1">
    <citation type="submission" date="2020-11" db="EMBL/GenBank/DDBJ databases">
        <title>Azospira restricta DSM 18626 genome sequence.</title>
        <authorList>
            <person name="Moe W.M."/>
        </authorList>
    </citation>
    <scope>NUCLEOTIDE SEQUENCE</scope>
    <source>
        <strain evidence="6">DSM 18626</strain>
    </source>
</reference>
<proteinExistence type="inferred from homology"/>
<dbReference type="EMBL" id="CP064781">
    <property type="protein sequence ID" value="QRJ62314.1"/>
    <property type="molecule type" value="Genomic_DNA"/>
</dbReference>
<keyword evidence="2" id="KW-0645">Protease</keyword>
<dbReference type="InterPro" id="IPR038765">
    <property type="entry name" value="Papain-like_cys_pep_sf"/>
</dbReference>
<evidence type="ECO:0000259" key="5">
    <source>
        <dbReference type="PROSITE" id="PS51935"/>
    </source>
</evidence>
<dbReference type="PROSITE" id="PS51318">
    <property type="entry name" value="TAT"/>
    <property type="match status" value="1"/>
</dbReference>
<evidence type="ECO:0000313" key="7">
    <source>
        <dbReference type="Proteomes" id="UP000663444"/>
    </source>
</evidence>
<keyword evidence="3" id="KW-0378">Hydrolase</keyword>
<dbReference type="KEGG" id="ares:IWH25_10960"/>
<dbReference type="PANTHER" id="PTHR47053:SF1">
    <property type="entry name" value="MUREIN DD-ENDOPEPTIDASE MEPH-RELATED"/>
    <property type="match status" value="1"/>
</dbReference>
<dbReference type="PANTHER" id="PTHR47053">
    <property type="entry name" value="MUREIN DD-ENDOPEPTIDASE MEPH-RELATED"/>
    <property type="match status" value="1"/>
</dbReference>
<dbReference type="Pfam" id="PF00877">
    <property type="entry name" value="NLPC_P60"/>
    <property type="match status" value="1"/>
</dbReference>
<name>A0A974PW63_9RHOO</name>
<evidence type="ECO:0000256" key="1">
    <source>
        <dbReference type="ARBA" id="ARBA00007074"/>
    </source>
</evidence>
<organism evidence="6 7">
    <name type="scientific">Azospira restricta</name>
    <dbReference type="NCBI Taxonomy" id="404405"/>
    <lineage>
        <taxon>Bacteria</taxon>
        <taxon>Pseudomonadati</taxon>
        <taxon>Pseudomonadota</taxon>
        <taxon>Betaproteobacteria</taxon>
        <taxon>Rhodocyclales</taxon>
        <taxon>Rhodocyclaceae</taxon>
        <taxon>Azospira</taxon>
    </lineage>
</organism>
<keyword evidence="4" id="KW-0788">Thiol protease</keyword>
<evidence type="ECO:0000256" key="3">
    <source>
        <dbReference type="ARBA" id="ARBA00022801"/>
    </source>
</evidence>
<dbReference type="PROSITE" id="PS51935">
    <property type="entry name" value="NLPC_P60"/>
    <property type="match status" value="1"/>
</dbReference>
<dbReference type="InterPro" id="IPR000064">
    <property type="entry name" value="NLP_P60_dom"/>
</dbReference>
<dbReference type="Proteomes" id="UP000663444">
    <property type="component" value="Chromosome"/>
</dbReference>
<dbReference type="GO" id="GO:0006508">
    <property type="term" value="P:proteolysis"/>
    <property type="evidence" value="ECO:0007669"/>
    <property type="project" value="UniProtKB-KW"/>
</dbReference>
<evidence type="ECO:0000256" key="2">
    <source>
        <dbReference type="ARBA" id="ARBA00022670"/>
    </source>
</evidence>
<dbReference type="AlphaFoldDB" id="A0A974PW63"/>
<dbReference type="InterPro" id="IPR051202">
    <property type="entry name" value="Peptidase_C40"/>
</dbReference>
<dbReference type="GO" id="GO:0008234">
    <property type="term" value="F:cysteine-type peptidase activity"/>
    <property type="evidence" value="ECO:0007669"/>
    <property type="project" value="UniProtKB-KW"/>
</dbReference>
<keyword evidence="7" id="KW-1185">Reference proteome</keyword>
<sequence length="207" mass="23002">MRRPTPPEAPGDPRGFPVRGLQGLGFQIHFAAMSIFSHRPLLRRAASVVAGALLAAAVTLPAQANEEQRRSEEPSLLERYTNRAQDLILKGLEMVGVSYRRGGTDPDAGLDCSGFVQLVFRESVGLILPRTSHEMSEVGDRVDRKELKPGDLVFFNTMRRAFSHVGIYLGEGRFLHSPRPGGEVRVEDMGSSYWVKRYNGARRIVEN</sequence>
<dbReference type="Gene3D" id="3.90.1720.10">
    <property type="entry name" value="endopeptidase domain like (from Nostoc punctiforme)"/>
    <property type="match status" value="1"/>
</dbReference>
<protein>
    <submittedName>
        <fullName evidence="6">C40 family peptidase</fullName>
    </submittedName>
</protein>